<feature type="chain" id="PRO_5002065420" evidence="1">
    <location>
        <begin position="24"/>
        <end position="47"/>
    </location>
</feature>
<feature type="signal peptide" evidence="1">
    <location>
        <begin position="1"/>
        <end position="23"/>
    </location>
</feature>
<proteinExistence type="predicted"/>
<evidence type="ECO:0000313" key="2">
    <source>
        <dbReference type="EMBL" id="JAE32987.1"/>
    </source>
</evidence>
<name>A0A0A9H8A2_ARUDO</name>
<organism evidence="2">
    <name type="scientific">Arundo donax</name>
    <name type="common">Giant reed</name>
    <name type="synonym">Donax arundinaceus</name>
    <dbReference type="NCBI Taxonomy" id="35708"/>
    <lineage>
        <taxon>Eukaryota</taxon>
        <taxon>Viridiplantae</taxon>
        <taxon>Streptophyta</taxon>
        <taxon>Embryophyta</taxon>
        <taxon>Tracheophyta</taxon>
        <taxon>Spermatophyta</taxon>
        <taxon>Magnoliopsida</taxon>
        <taxon>Liliopsida</taxon>
        <taxon>Poales</taxon>
        <taxon>Poaceae</taxon>
        <taxon>PACMAD clade</taxon>
        <taxon>Arundinoideae</taxon>
        <taxon>Arundineae</taxon>
        <taxon>Arundo</taxon>
    </lineage>
</organism>
<keyword evidence="1" id="KW-0732">Signal</keyword>
<dbReference type="AlphaFoldDB" id="A0A0A9H8A2"/>
<sequence>MKYKIHLLPFVAALCFLLENIEARLTNAHGFKIIHAYLHTYNKNLEC</sequence>
<reference evidence="2" key="1">
    <citation type="submission" date="2014-09" db="EMBL/GenBank/DDBJ databases">
        <authorList>
            <person name="Magalhaes I.L.F."/>
            <person name="Oliveira U."/>
            <person name="Santos F.R."/>
            <person name="Vidigal T.H.D.A."/>
            <person name="Brescovit A.D."/>
            <person name="Santos A.J."/>
        </authorList>
    </citation>
    <scope>NUCLEOTIDE SEQUENCE</scope>
    <source>
        <tissue evidence="2">Shoot tissue taken approximately 20 cm above the soil surface</tissue>
    </source>
</reference>
<reference evidence="2" key="2">
    <citation type="journal article" date="2015" name="Data Brief">
        <title>Shoot transcriptome of the giant reed, Arundo donax.</title>
        <authorList>
            <person name="Barrero R.A."/>
            <person name="Guerrero F.D."/>
            <person name="Moolhuijzen P."/>
            <person name="Goolsby J.A."/>
            <person name="Tidwell J."/>
            <person name="Bellgard S.E."/>
            <person name="Bellgard M.I."/>
        </authorList>
    </citation>
    <scope>NUCLEOTIDE SEQUENCE</scope>
    <source>
        <tissue evidence="2">Shoot tissue taken approximately 20 cm above the soil surface</tissue>
    </source>
</reference>
<dbReference type="EMBL" id="GBRH01164909">
    <property type="protein sequence ID" value="JAE32987.1"/>
    <property type="molecule type" value="Transcribed_RNA"/>
</dbReference>
<evidence type="ECO:0000256" key="1">
    <source>
        <dbReference type="SAM" id="SignalP"/>
    </source>
</evidence>
<protein>
    <submittedName>
        <fullName evidence="2">Uncharacterized protein</fullName>
    </submittedName>
</protein>
<accession>A0A0A9H8A2</accession>